<organism evidence="1 2">
    <name type="scientific">Sulfitobacter sediminis</name>
    <dbReference type="NCBI Taxonomy" id="3234186"/>
    <lineage>
        <taxon>Bacteria</taxon>
        <taxon>Pseudomonadati</taxon>
        <taxon>Pseudomonadota</taxon>
        <taxon>Alphaproteobacteria</taxon>
        <taxon>Rhodobacterales</taxon>
        <taxon>Roseobacteraceae</taxon>
        <taxon>Sulfitobacter</taxon>
    </lineage>
</organism>
<reference evidence="1 2" key="1">
    <citation type="submission" date="2024-07" db="EMBL/GenBank/DDBJ databases">
        <title>Marimonas sp.nov., isolated from tidal-flat sediment.</title>
        <authorList>
            <person name="Jayan J.N."/>
            <person name="Lee S.S."/>
        </authorList>
    </citation>
    <scope>NUCLEOTIDE SEQUENCE [LARGE SCALE GENOMIC DNA]</scope>
    <source>
        <strain evidence="1 2">MJW-29</strain>
    </source>
</reference>
<proteinExistence type="predicted"/>
<evidence type="ECO:0008006" key="3">
    <source>
        <dbReference type="Google" id="ProtNLM"/>
    </source>
</evidence>
<dbReference type="EMBL" id="JBFNXX010000006">
    <property type="protein sequence ID" value="MEW9919892.1"/>
    <property type="molecule type" value="Genomic_DNA"/>
</dbReference>
<gene>
    <name evidence="1" type="ORF">AB2B41_09770</name>
</gene>
<accession>A0ABV3RMS1</accession>
<evidence type="ECO:0000313" key="2">
    <source>
        <dbReference type="Proteomes" id="UP001556098"/>
    </source>
</evidence>
<dbReference type="RefSeq" id="WP_367877595.1">
    <property type="nucleotide sequence ID" value="NZ_JBFNXX010000006.1"/>
</dbReference>
<sequence length="49" mass="5645">MIASLIPAWVNRDQIARLWRLAAEFSAQIISARQIWVRSASFLTVLKFV</sequence>
<dbReference type="Proteomes" id="UP001556098">
    <property type="component" value="Unassembled WGS sequence"/>
</dbReference>
<protein>
    <recommendedName>
        <fullName evidence="3">Transposase</fullName>
    </recommendedName>
</protein>
<comment type="caution">
    <text evidence="1">The sequence shown here is derived from an EMBL/GenBank/DDBJ whole genome shotgun (WGS) entry which is preliminary data.</text>
</comment>
<keyword evidence="2" id="KW-1185">Reference proteome</keyword>
<evidence type="ECO:0000313" key="1">
    <source>
        <dbReference type="EMBL" id="MEW9919892.1"/>
    </source>
</evidence>
<name>A0ABV3RMS1_9RHOB</name>